<dbReference type="GO" id="GO:0005635">
    <property type="term" value="C:nuclear envelope"/>
    <property type="evidence" value="ECO:0007669"/>
    <property type="project" value="TreeGrafter"/>
</dbReference>
<proteinExistence type="predicted"/>
<accession>A0AA88DMS4</accession>
<protein>
    <recommendedName>
        <fullName evidence="4">Nucleoporin-like protein</fullName>
    </recommendedName>
</protein>
<feature type="compositionally biased region" description="Basic and acidic residues" evidence="1">
    <location>
        <begin position="199"/>
        <end position="209"/>
    </location>
</feature>
<dbReference type="AlphaFoldDB" id="A0AA88DMS4"/>
<evidence type="ECO:0008006" key="4">
    <source>
        <dbReference type="Google" id="ProtNLM"/>
    </source>
</evidence>
<sequence>MEIISSRALEDPNVEKENKCQSTTPGGETKGPATSQEIVEMASERSQRDLHESIWKTSTPLPQSIVPDVAASPIDIAKAYMGSRRIDTGNSSKGVLSRDERSLLYDAEIASKPFLPPPSPKPSVYWPGAMVQDQRDYLTPQTHRGRFGLHNFPRTPYSRTIFSKSKTHLTPLQGDSDKWPRPPTSVQNLQTPVFGQVKSRSDALEDDHGSVGPIRRSRHKLSTQTPFRGSTFPNPSSVGPSKVDNSNISQGFLPAVPGGSSSSSQFQSVDRRNHGFKVGTPTVHPQSSQIAKTILEHIDRNPPTPKDKSVELKLAIAWKKTASSSTPATDLNGKNSLLNAKAYNSRKMANLDGQKESANQNADQGSVFFMVPRQENAAKAVDSVTNPRSDIFLSNGGRTFQTNSSHEVLNLAAKKPAVSGTKPVLSSISISKPDSKWAFSSDQSSGFTFPVSTASEVFSEPPTPSIIPSFSTSSQHQPEDGLAVPTYTFGSTKSSPALVFSFPSTSSAAIQDDSSEIKFSFGSDKSRLSFGSIKKDAICY</sequence>
<feature type="compositionally biased region" description="Polar residues" evidence="1">
    <location>
        <begin position="184"/>
        <end position="193"/>
    </location>
</feature>
<feature type="region of interest" description="Disordered" evidence="1">
    <location>
        <begin position="168"/>
        <end position="242"/>
    </location>
</feature>
<feature type="compositionally biased region" description="Polar residues" evidence="1">
    <location>
        <begin position="20"/>
        <end position="37"/>
    </location>
</feature>
<dbReference type="GO" id="GO:0071763">
    <property type="term" value="P:nuclear membrane organization"/>
    <property type="evidence" value="ECO:0007669"/>
    <property type="project" value="TreeGrafter"/>
</dbReference>
<organism evidence="2 3">
    <name type="scientific">Ficus carica</name>
    <name type="common">Common fig</name>
    <dbReference type="NCBI Taxonomy" id="3494"/>
    <lineage>
        <taxon>Eukaryota</taxon>
        <taxon>Viridiplantae</taxon>
        <taxon>Streptophyta</taxon>
        <taxon>Embryophyta</taxon>
        <taxon>Tracheophyta</taxon>
        <taxon>Spermatophyta</taxon>
        <taxon>Magnoliopsida</taxon>
        <taxon>eudicotyledons</taxon>
        <taxon>Gunneridae</taxon>
        <taxon>Pentapetalae</taxon>
        <taxon>rosids</taxon>
        <taxon>fabids</taxon>
        <taxon>Rosales</taxon>
        <taxon>Moraceae</taxon>
        <taxon>Ficeae</taxon>
        <taxon>Ficus</taxon>
    </lineage>
</organism>
<evidence type="ECO:0000313" key="2">
    <source>
        <dbReference type="EMBL" id="GMN58232.1"/>
    </source>
</evidence>
<keyword evidence="3" id="KW-1185">Reference proteome</keyword>
<dbReference type="PANTHER" id="PTHR33416:SF18">
    <property type="entry name" value="NUCLEOPORIN-LIKE PROTEIN"/>
    <property type="match status" value="1"/>
</dbReference>
<reference evidence="2" key="1">
    <citation type="submission" date="2023-07" db="EMBL/GenBank/DDBJ databases">
        <title>draft genome sequence of fig (Ficus carica).</title>
        <authorList>
            <person name="Takahashi T."/>
            <person name="Nishimura K."/>
        </authorList>
    </citation>
    <scope>NUCLEOTIDE SEQUENCE</scope>
</reference>
<feature type="compositionally biased region" description="Polar residues" evidence="1">
    <location>
        <begin position="222"/>
        <end position="242"/>
    </location>
</feature>
<evidence type="ECO:0000256" key="1">
    <source>
        <dbReference type="SAM" id="MobiDB-lite"/>
    </source>
</evidence>
<name>A0AA88DMS4_FICCA</name>
<feature type="region of interest" description="Disordered" evidence="1">
    <location>
        <begin position="1"/>
        <end position="52"/>
    </location>
</feature>
<comment type="caution">
    <text evidence="2">The sequence shown here is derived from an EMBL/GenBank/DDBJ whole genome shotgun (WGS) entry which is preliminary data.</text>
</comment>
<feature type="compositionally biased region" description="Basic and acidic residues" evidence="1">
    <location>
        <begin position="8"/>
        <end position="19"/>
    </location>
</feature>
<feature type="compositionally biased region" description="Basic and acidic residues" evidence="1">
    <location>
        <begin position="42"/>
        <end position="52"/>
    </location>
</feature>
<dbReference type="PANTHER" id="PTHR33416">
    <property type="entry name" value="NUCLEAR PORE COMPLEX PROTEIN NUP1"/>
    <property type="match status" value="1"/>
</dbReference>
<gene>
    <name evidence="2" type="ORF">TIFTF001_027327</name>
</gene>
<dbReference type="EMBL" id="BTGU01000076">
    <property type="protein sequence ID" value="GMN58232.1"/>
    <property type="molecule type" value="Genomic_DNA"/>
</dbReference>
<dbReference type="Proteomes" id="UP001187192">
    <property type="component" value="Unassembled WGS sequence"/>
</dbReference>
<evidence type="ECO:0000313" key="3">
    <source>
        <dbReference type="Proteomes" id="UP001187192"/>
    </source>
</evidence>